<protein>
    <recommendedName>
        <fullName evidence="4">IQ domain-containing protein C</fullName>
    </recommendedName>
</protein>
<proteinExistence type="predicted"/>
<reference evidence="2 3" key="1">
    <citation type="submission" date="2023-09" db="EMBL/GenBank/DDBJ databases">
        <authorList>
            <person name="Wang M."/>
        </authorList>
    </citation>
    <scope>NUCLEOTIDE SEQUENCE [LARGE SCALE GENOMIC DNA]</scope>
    <source>
        <strain evidence="2">GT-2023</strain>
        <tissue evidence="2">Liver</tissue>
    </source>
</reference>
<keyword evidence="3" id="KW-1185">Reference proteome</keyword>
<feature type="region of interest" description="Disordered" evidence="1">
    <location>
        <begin position="129"/>
        <end position="177"/>
    </location>
</feature>
<name>A0ABR3MGE9_9TELE</name>
<sequence>MFEINLSASSPYLDYIDCFTRVAVRSCRSVCFAVHQQGKKYLHSEQFKQSGAMNEQKWIQTLSRFQAQCHGYVMRKGLSLVQTQFEEIVQEIDGGLDHLQWKGNIIPKPHFTDTESLLLQYERSRFQSHDLLDDSEREQKTEEGSEKSLPQSEIQVPERDEATETASKDTSTPVDGIVDKKGENVVVQNLMDDSSTLCSAVNSDVGHSSLFQTGPNLHSVFKDAAHTPDSLKQHRNTLAMELLWIQQAISSRKKYLTLKQRMDVPH</sequence>
<organism evidence="2 3">
    <name type="scientific">Cirrhinus molitorella</name>
    <name type="common">mud carp</name>
    <dbReference type="NCBI Taxonomy" id="172907"/>
    <lineage>
        <taxon>Eukaryota</taxon>
        <taxon>Metazoa</taxon>
        <taxon>Chordata</taxon>
        <taxon>Craniata</taxon>
        <taxon>Vertebrata</taxon>
        <taxon>Euteleostomi</taxon>
        <taxon>Actinopterygii</taxon>
        <taxon>Neopterygii</taxon>
        <taxon>Teleostei</taxon>
        <taxon>Ostariophysi</taxon>
        <taxon>Cypriniformes</taxon>
        <taxon>Cyprinidae</taxon>
        <taxon>Labeoninae</taxon>
        <taxon>Labeonini</taxon>
        <taxon>Cirrhinus</taxon>
    </lineage>
</organism>
<feature type="compositionally biased region" description="Basic and acidic residues" evidence="1">
    <location>
        <begin position="129"/>
        <end position="146"/>
    </location>
</feature>
<gene>
    <name evidence="2" type="ORF">QQF64_005512</name>
</gene>
<evidence type="ECO:0000256" key="1">
    <source>
        <dbReference type="SAM" id="MobiDB-lite"/>
    </source>
</evidence>
<evidence type="ECO:0000313" key="2">
    <source>
        <dbReference type="EMBL" id="KAL1262773.1"/>
    </source>
</evidence>
<comment type="caution">
    <text evidence="2">The sequence shown here is derived from an EMBL/GenBank/DDBJ whole genome shotgun (WGS) entry which is preliminary data.</text>
</comment>
<feature type="compositionally biased region" description="Polar residues" evidence="1">
    <location>
        <begin position="164"/>
        <end position="173"/>
    </location>
</feature>
<dbReference type="Proteomes" id="UP001558613">
    <property type="component" value="Unassembled WGS sequence"/>
</dbReference>
<dbReference type="PANTHER" id="PTHR16049">
    <property type="entry name" value="IQ DOMAIN-CONTAINING PROTEIN C"/>
    <property type="match status" value="1"/>
</dbReference>
<dbReference type="InterPro" id="IPR042506">
    <property type="entry name" value="IQCC"/>
</dbReference>
<accession>A0ABR3MGE9</accession>
<evidence type="ECO:0000313" key="3">
    <source>
        <dbReference type="Proteomes" id="UP001558613"/>
    </source>
</evidence>
<dbReference type="EMBL" id="JAYMGO010000013">
    <property type="protein sequence ID" value="KAL1262773.1"/>
    <property type="molecule type" value="Genomic_DNA"/>
</dbReference>
<evidence type="ECO:0008006" key="4">
    <source>
        <dbReference type="Google" id="ProtNLM"/>
    </source>
</evidence>
<dbReference type="PANTHER" id="PTHR16049:SF8">
    <property type="entry name" value="IQ DOMAIN-CONTAINING PROTEIN C"/>
    <property type="match status" value="1"/>
</dbReference>